<feature type="compositionally biased region" description="Basic and acidic residues" evidence="1">
    <location>
        <begin position="198"/>
        <end position="216"/>
    </location>
</feature>
<accession>A0AAE1GSF9</accession>
<dbReference type="Proteomes" id="UP001219518">
    <property type="component" value="Unassembled WGS sequence"/>
</dbReference>
<dbReference type="AlphaFoldDB" id="A0AAE1GSF9"/>
<name>A0AAE1GSF9_9NEOP</name>
<evidence type="ECO:0000313" key="3">
    <source>
        <dbReference type="Proteomes" id="UP001219518"/>
    </source>
</evidence>
<gene>
    <name evidence="2" type="ORF">KUF71_018802</name>
</gene>
<feature type="region of interest" description="Disordered" evidence="1">
    <location>
        <begin position="252"/>
        <end position="301"/>
    </location>
</feature>
<evidence type="ECO:0000313" key="2">
    <source>
        <dbReference type="EMBL" id="KAK3908304.1"/>
    </source>
</evidence>
<proteinExistence type="predicted"/>
<dbReference type="EMBL" id="JAHWGI010000044">
    <property type="protein sequence ID" value="KAK3908304.1"/>
    <property type="molecule type" value="Genomic_DNA"/>
</dbReference>
<comment type="caution">
    <text evidence="2">The sequence shown here is derived from an EMBL/GenBank/DDBJ whole genome shotgun (WGS) entry which is preliminary data.</text>
</comment>
<keyword evidence="3" id="KW-1185">Reference proteome</keyword>
<protein>
    <submittedName>
        <fullName evidence="2">Zinc finger CCCH domain-containing protein 19</fullName>
    </submittedName>
</protein>
<sequence>MFQPPPQVTEADLLLKDLIAGGVKTALLEYEQTVNQPKLEKLLETSGEEFNKVARKSIDDLTQALEKVSLEKMEDVSKKLIEGQDNINKQTKKLLKAATKDLPGSLQNACSGLQVLIEERVSTILEAKLNEIFEGSYPLFDKICAMGTQAVEKFLMDIENTITVKFSHMASQLKESLQDFPLLTVAPRNVDQDDINEDDRRKPNEKRQQGDSHQNDSDSDCFITNLDENDGEIDVIPPSQLIDIQKRIAARSTNANETAGPSGMGKASKRKVTEPEDDPDDPPPPKQSKEPEVGDSSVQSALGQWKRRRYWSVGTHSVHVALKSGLSTLEPVPYAKGM</sequence>
<reference evidence="2" key="1">
    <citation type="submission" date="2021-07" db="EMBL/GenBank/DDBJ databases">
        <authorList>
            <person name="Catto M.A."/>
            <person name="Jacobson A."/>
            <person name="Kennedy G."/>
            <person name="Labadie P."/>
            <person name="Hunt B.G."/>
            <person name="Srinivasan R."/>
        </authorList>
    </citation>
    <scope>NUCLEOTIDE SEQUENCE</scope>
    <source>
        <strain evidence="2">PL_HMW_Pooled</strain>
        <tissue evidence="2">Head</tissue>
    </source>
</reference>
<organism evidence="2 3">
    <name type="scientific">Frankliniella fusca</name>
    <dbReference type="NCBI Taxonomy" id="407009"/>
    <lineage>
        <taxon>Eukaryota</taxon>
        <taxon>Metazoa</taxon>
        <taxon>Ecdysozoa</taxon>
        <taxon>Arthropoda</taxon>
        <taxon>Hexapoda</taxon>
        <taxon>Insecta</taxon>
        <taxon>Pterygota</taxon>
        <taxon>Neoptera</taxon>
        <taxon>Paraneoptera</taxon>
        <taxon>Thysanoptera</taxon>
        <taxon>Terebrantia</taxon>
        <taxon>Thripoidea</taxon>
        <taxon>Thripidae</taxon>
        <taxon>Frankliniella</taxon>
    </lineage>
</organism>
<evidence type="ECO:0000256" key="1">
    <source>
        <dbReference type="SAM" id="MobiDB-lite"/>
    </source>
</evidence>
<reference evidence="2" key="2">
    <citation type="journal article" date="2023" name="BMC Genomics">
        <title>Pest status, molecular evolution, and epigenetic factors derived from the genome assembly of Frankliniella fusca, a thysanopteran phytovirus vector.</title>
        <authorList>
            <person name="Catto M.A."/>
            <person name="Labadie P.E."/>
            <person name="Jacobson A.L."/>
            <person name="Kennedy G.G."/>
            <person name="Srinivasan R."/>
            <person name="Hunt B.G."/>
        </authorList>
    </citation>
    <scope>NUCLEOTIDE SEQUENCE</scope>
    <source>
        <strain evidence="2">PL_HMW_Pooled</strain>
    </source>
</reference>
<feature type="region of interest" description="Disordered" evidence="1">
    <location>
        <begin position="188"/>
        <end position="238"/>
    </location>
</feature>